<dbReference type="RefSeq" id="WP_092678283.1">
    <property type="nucleotide sequence ID" value="NZ_FOXS01000008.1"/>
</dbReference>
<dbReference type="EMBL" id="FOXS01000008">
    <property type="protein sequence ID" value="SFQ78914.1"/>
    <property type="molecule type" value="Genomic_DNA"/>
</dbReference>
<sequence>MPDQLDTSALHDATLVRLDLAWESGEVTFHLRTGNNPSFRLRVVDVTALTATRHFEWGPSASVNTVTLSGEAVVVEMQSGDVISVTGRYSAETEAGS</sequence>
<evidence type="ECO:0000313" key="2">
    <source>
        <dbReference type="Proteomes" id="UP000199029"/>
    </source>
</evidence>
<evidence type="ECO:0000313" key="1">
    <source>
        <dbReference type="EMBL" id="SFQ78914.1"/>
    </source>
</evidence>
<dbReference type="OrthoDB" id="5517323at2"/>
<reference evidence="2" key="1">
    <citation type="submission" date="2016-10" db="EMBL/GenBank/DDBJ databases">
        <authorList>
            <person name="Varghese N."/>
            <person name="Submissions S."/>
        </authorList>
    </citation>
    <scope>NUCLEOTIDE SEQUENCE [LARGE SCALE GENOMIC DNA]</scope>
    <source>
        <strain evidence="2">OR362-8,ATCC BAA-1266,JCM 13504</strain>
    </source>
</reference>
<organism evidence="1 2">
    <name type="scientific">Hymenobacter arizonensis</name>
    <name type="common">Siccationidurans arizonensis</name>
    <dbReference type="NCBI Taxonomy" id="1227077"/>
    <lineage>
        <taxon>Bacteria</taxon>
        <taxon>Pseudomonadati</taxon>
        <taxon>Bacteroidota</taxon>
        <taxon>Cytophagia</taxon>
        <taxon>Cytophagales</taxon>
        <taxon>Hymenobacteraceae</taxon>
        <taxon>Hymenobacter</taxon>
    </lineage>
</organism>
<dbReference type="STRING" id="1227077.SAMN04515668_4377"/>
<accession>A0A1I6BDD6</accession>
<gene>
    <name evidence="1" type="ORF">SAMN04515668_4377</name>
</gene>
<dbReference type="AlphaFoldDB" id="A0A1I6BDD6"/>
<protein>
    <submittedName>
        <fullName evidence="1">Uncharacterized protein</fullName>
    </submittedName>
</protein>
<name>A0A1I6BDD6_HYMAR</name>
<dbReference type="Proteomes" id="UP000199029">
    <property type="component" value="Unassembled WGS sequence"/>
</dbReference>
<keyword evidence="2" id="KW-1185">Reference proteome</keyword>
<proteinExistence type="predicted"/>